<keyword evidence="3" id="KW-1185">Reference proteome</keyword>
<dbReference type="Gene3D" id="3.90.25.10">
    <property type="entry name" value="UDP-galactose 4-epimerase, domain 1"/>
    <property type="match status" value="1"/>
</dbReference>
<dbReference type="SUPFAM" id="SSF51735">
    <property type="entry name" value="NAD(P)-binding Rossmann-fold domains"/>
    <property type="match status" value="1"/>
</dbReference>
<organism evidence="2 3">
    <name type="scientific">Pseudonocardia kunmingensis</name>
    <dbReference type="NCBI Taxonomy" id="630975"/>
    <lineage>
        <taxon>Bacteria</taxon>
        <taxon>Bacillati</taxon>
        <taxon>Actinomycetota</taxon>
        <taxon>Actinomycetes</taxon>
        <taxon>Pseudonocardiales</taxon>
        <taxon>Pseudonocardiaceae</taxon>
        <taxon>Pseudonocardia</taxon>
    </lineage>
</organism>
<evidence type="ECO:0000313" key="3">
    <source>
        <dbReference type="Proteomes" id="UP000315677"/>
    </source>
</evidence>
<dbReference type="Gene3D" id="3.40.50.720">
    <property type="entry name" value="NAD(P)-binding Rossmann-like Domain"/>
    <property type="match status" value="1"/>
</dbReference>
<dbReference type="InterPro" id="IPR051604">
    <property type="entry name" value="Ergot_Alk_Oxidoreductase"/>
</dbReference>
<dbReference type="AlphaFoldDB" id="A0A543DKB4"/>
<sequence>MIVVTGATGNVGRPLVAALAAAGEQVTAVSRRAPEAPLPDGVRHRRVDLTDPDALRGVLDGADALFLHDGGAGDLLRTHDALDVAKSAGVRQVVLLSSQGVLTRPESESHGVVLRSLEEAVRGSGTGWTILRPGGFDSNALAWVGAVRTHRTVAAPFGDVGLPTVDPADVAEVAAAALTGDEHLGRAYVLTGPARCTPREQAAAIGDALGEPVAFVELTRDQALTAMLRFMPEPVARTTLDVLGTPTPLEQQVSPDVERVLGRPPRGFAGWAARNAAAFR</sequence>
<dbReference type="PANTHER" id="PTHR43162">
    <property type="match status" value="1"/>
</dbReference>
<dbReference type="Pfam" id="PF13460">
    <property type="entry name" value="NAD_binding_10"/>
    <property type="match status" value="1"/>
</dbReference>
<comment type="caution">
    <text evidence="2">The sequence shown here is derived from an EMBL/GenBank/DDBJ whole genome shotgun (WGS) entry which is preliminary data.</text>
</comment>
<dbReference type="PANTHER" id="PTHR43162:SF1">
    <property type="entry name" value="PRESTALK A DIFFERENTIATION PROTEIN A"/>
    <property type="match status" value="1"/>
</dbReference>
<dbReference type="OrthoDB" id="3207931at2"/>
<proteinExistence type="predicted"/>
<dbReference type="EMBL" id="VFPA01000003">
    <property type="protein sequence ID" value="TQM09777.1"/>
    <property type="molecule type" value="Genomic_DNA"/>
</dbReference>
<protein>
    <submittedName>
        <fullName evidence="2">Uncharacterized protein YbjT (DUF2867 family)</fullName>
    </submittedName>
</protein>
<reference evidence="2 3" key="1">
    <citation type="submission" date="2019-06" db="EMBL/GenBank/DDBJ databases">
        <title>Sequencing the genomes of 1000 actinobacteria strains.</title>
        <authorList>
            <person name="Klenk H.-P."/>
        </authorList>
    </citation>
    <scope>NUCLEOTIDE SEQUENCE [LARGE SCALE GENOMIC DNA]</scope>
    <source>
        <strain evidence="2 3">DSM 45301</strain>
    </source>
</reference>
<evidence type="ECO:0000259" key="1">
    <source>
        <dbReference type="Pfam" id="PF13460"/>
    </source>
</evidence>
<accession>A0A543DKB4</accession>
<gene>
    <name evidence="2" type="ORF">FB558_5548</name>
</gene>
<feature type="domain" description="NAD(P)-binding" evidence="1">
    <location>
        <begin position="6"/>
        <end position="179"/>
    </location>
</feature>
<dbReference type="InterPro" id="IPR016040">
    <property type="entry name" value="NAD(P)-bd_dom"/>
</dbReference>
<evidence type="ECO:0000313" key="2">
    <source>
        <dbReference type="EMBL" id="TQM09777.1"/>
    </source>
</evidence>
<name>A0A543DKB4_9PSEU</name>
<dbReference type="InterPro" id="IPR036291">
    <property type="entry name" value="NAD(P)-bd_dom_sf"/>
</dbReference>
<dbReference type="RefSeq" id="WP_142058173.1">
    <property type="nucleotide sequence ID" value="NZ_VFPA01000003.1"/>
</dbReference>
<dbReference type="Proteomes" id="UP000315677">
    <property type="component" value="Unassembled WGS sequence"/>
</dbReference>